<sequence>MSVRTQAKRPSARHPHDDAPDTDAAFECIATLPDGPEKDALRQEVVCAWMPMAERLARQFRNRGESLEDLRQIAALGLVKAVARYDPARGNTFASFAVPTVVGEVKRHFRDHTWGTHVPRRVQELRNRVRVAERELSHSLDQRGPSVAEIAAHTHLSDQEVRLGMEAMNSYSPLSLDAELPGTADGYSLTETLGDTEPGYDRVVDRESLKPQLRGLPERERQILYLRFFRGMSQNSIAEELGISQMHVSRILSRTCATLRDRVMTDHPTTT</sequence>
<dbReference type="InterPro" id="IPR007630">
    <property type="entry name" value="RNA_pol_sigma70_r4"/>
</dbReference>
<dbReference type="NCBIfam" id="TIGR02980">
    <property type="entry name" value="SigBFG"/>
    <property type="match status" value="1"/>
</dbReference>
<dbReference type="InterPro" id="IPR000943">
    <property type="entry name" value="RNA_pol_sigma70"/>
</dbReference>
<dbReference type="InterPro" id="IPR036388">
    <property type="entry name" value="WH-like_DNA-bd_sf"/>
</dbReference>
<dbReference type="PANTHER" id="PTHR30385">
    <property type="entry name" value="SIGMA FACTOR F FLAGELLAR"/>
    <property type="match status" value="1"/>
</dbReference>
<gene>
    <name evidence="9" type="ORF">IHE55_02280</name>
</gene>
<dbReference type="SUPFAM" id="SSF88659">
    <property type="entry name" value="Sigma3 and sigma4 domains of RNA polymerase sigma factors"/>
    <property type="match status" value="2"/>
</dbReference>
<evidence type="ECO:0000259" key="8">
    <source>
        <dbReference type="Pfam" id="PF04545"/>
    </source>
</evidence>
<feature type="domain" description="RNA polymerase sigma-70 region 2" evidence="7">
    <location>
        <begin position="49"/>
        <end position="114"/>
    </location>
</feature>
<evidence type="ECO:0000259" key="6">
    <source>
        <dbReference type="Pfam" id="PF04539"/>
    </source>
</evidence>
<keyword evidence="3" id="KW-0238">DNA-binding</keyword>
<evidence type="ECO:0000256" key="1">
    <source>
        <dbReference type="ARBA" id="ARBA00023015"/>
    </source>
</evidence>
<evidence type="ECO:0000256" key="2">
    <source>
        <dbReference type="ARBA" id="ARBA00023082"/>
    </source>
</evidence>
<dbReference type="Gene3D" id="1.20.120.1810">
    <property type="match status" value="1"/>
</dbReference>
<keyword evidence="1" id="KW-0805">Transcription regulation</keyword>
<dbReference type="PRINTS" id="PR00046">
    <property type="entry name" value="SIGMA70FCT"/>
</dbReference>
<dbReference type="EMBL" id="JACYXC010000001">
    <property type="protein sequence ID" value="MBH5333691.1"/>
    <property type="molecule type" value="Genomic_DNA"/>
</dbReference>
<dbReference type="CDD" id="cd06171">
    <property type="entry name" value="Sigma70_r4"/>
    <property type="match status" value="1"/>
</dbReference>
<dbReference type="InterPro" id="IPR007627">
    <property type="entry name" value="RNA_pol_sigma70_r2"/>
</dbReference>
<dbReference type="NCBIfam" id="TIGR02937">
    <property type="entry name" value="sigma70-ECF"/>
    <property type="match status" value="1"/>
</dbReference>
<feature type="domain" description="RNA polymerase sigma-70 region 3" evidence="6">
    <location>
        <begin position="124"/>
        <end position="179"/>
    </location>
</feature>
<dbReference type="InterPro" id="IPR014284">
    <property type="entry name" value="RNA_pol_sigma-70_dom"/>
</dbReference>
<evidence type="ECO:0000256" key="5">
    <source>
        <dbReference type="SAM" id="MobiDB-lite"/>
    </source>
</evidence>
<reference evidence="9 10" key="1">
    <citation type="submission" date="2020-09" db="EMBL/GenBank/DDBJ databases">
        <title>Biosynthesis of the nuclear factor of activated T cells inhibitor NFAT-133 and its congeners in Streptomyces pactum.</title>
        <authorList>
            <person name="Zhou W."/>
            <person name="Posri P."/>
            <person name="Abugrain M.E."/>
            <person name="Weisberg A.J."/>
            <person name="Chang J.H."/>
            <person name="Mahmud T."/>
        </authorList>
    </citation>
    <scope>NUCLEOTIDE SEQUENCE [LARGE SCALE GENOMIC DNA]</scope>
    <source>
        <strain evidence="9 10">ATCC 27456</strain>
    </source>
</reference>
<evidence type="ECO:0000259" key="7">
    <source>
        <dbReference type="Pfam" id="PF04542"/>
    </source>
</evidence>
<dbReference type="Pfam" id="PF04545">
    <property type="entry name" value="Sigma70_r4"/>
    <property type="match status" value="1"/>
</dbReference>
<dbReference type="Gene3D" id="1.10.10.10">
    <property type="entry name" value="Winged helix-like DNA-binding domain superfamily/Winged helix DNA-binding domain"/>
    <property type="match status" value="2"/>
</dbReference>
<organism evidence="9 10">
    <name type="scientific">Streptomyces pactum</name>
    <dbReference type="NCBI Taxonomy" id="68249"/>
    <lineage>
        <taxon>Bacteria</taxon>
        <taxon>Bacillati</taxon>
        <taxon>Actinomycetota</taxon>
        <taxon>Actinomycetes</taxon>
        <taxon>Kitasatosporales</taxon>
        <taxon>Streptomycetaceae</taxon>
        <taxon>Streptomyces</taxon>
    </lineage>
</organism>
<accession>A0ABS0NEV0</accession>
<keyword evidence="4" id="KW-0804">Transcription</keyword>
<dbReference type="Pfam" id="PF04539">
    <property type="entry name" value="Sigma70_r3"/>
    <property type="match status" value="1"/>
</dbReference>
<keyword evidence="10" id="KW-1185">Reference proteome</keyword>
<feature type="domain" description="RNA polymerase sigma-70 region 4" evidence="8">
    <location>
        <begin position="213"/>
        <end position="260"/>
    </location>
</feature>
<dbReference type="Proteomes" id="UP000807371">
    <property type="component" value="Unassembled WGS sequence"/>
</dbReference>
<dbReference type="Pfam" id="PF04542">
    <property type="entry name" value="Sigma70_r2"/>
    <property type="match status" value="1"/>
</dbReference>
<feature type="compositionally biased region" description="Basic residues" evidence="5">
    <location>
        <begin position="1"/>
        <end position="13"/>
    </location>
</feature>
<dbReference type="InterPro" id="IPR014322">
    <property type="entry name" value="RNA_pol_sigma-B/F/G"/>
</dbReference>
<dbReference type="InterPro" id="IPR013324">
    <property type="entry name" value="RNA_pol_sigma_r3/r4-like"/>
</dbReference>
<comment type="caution">
    <text evidence="9">The sequence shown here is derived from an EMBL/GenBank/DDBJ whole genome shotgun (WGS) entry which is preliminary data.</text>
</comment>
<protein>
    <submittedName>
        <fullName evidence="9">SigB/SigF/SigG family RNA polymerase sigma factor</fullName>
    </submittedName>
</protein>
<proteinExistence type="predicted"/>
<dbReference type="InterPro" id="IPR007624">
    <property type="entry name" value="RNA_pol_sigma70_r3"/>
</dbReference>
<keyword evidence="2" id="KW-0731">Sigma factor</keyword>
<dbReference type="PANTHER" id="PTHR30385:SF4">
    <property type="entry name" value="RNA POLYMERASE SIGMA-E FACTOR"/>
    <property type="match status" value="1"/>
</dbReference>
<dbReference type="SUPFAM" id="SSF88946">
    <property type="entry name" value="Sigma2 domain of RNA polymerase sigma factors"/>
    <property type="match status" value="1"/>
</dbReference>
<evidence type="ECO:0000313" key="10">
    <source>
        <dbReference type="Proteomes" id="UP000807371"/>
    </source>
</evidence>
<feature type="region of interest" description="Disordered" evidence="5">
    <location>
        <begin position="1"/>
        <end position="22"/>
    </location>
</feature>
<dbReference type="RefSeq" id="WP_197987474.1">
    <property type="nucleotide sequence ID" value="NZ_JACYXC010000001.1"/>
</dbReference>
<dbReference type="InterPro" id="IPR013325">
    <property type="entry name" value="RNA_pol_sigma_r2"/>
</dbReference>
<evidence type="ECO:0000256" key="4">
    <source>
        <dbReference type="ARBA" id="ARBA00023163"/>
    </source>
</evidence>
<evidence type="ECO:0000256" key="3">
    <source>
        <dbReference type="ARBA" id="ARBA00023125"/>
    </source>
</evidence>
<name>A0ABS0NEV0_9ACTN</name>
<evidence type="ECO:0000313" key="9">
    <source>
        <dbReference type="EMBL" id="MBH5333691.1"/>
    </source>
</evidence>